<feature type="compositionally biased region" description="Acidic residues" evidence="4">
    <location>
        <begin position="250"/>
        <end position="269"/>
    </location>
</feature>
<dbReference type="PANTHER" id="PTHR22914">
    <property type="entry name" value="CHITIN SYNTHASE"/>
    <property type="match status" value="1"/>
</dbReference>
<evidence type="ECO:0000313" key="7">
    <source>
        <dbReference type="Proteomes" id="UP000597762"/>
    </source>
</evidence>
<comment type="subcellular location">
    <subcellularLocation>
        <location evidence="1">Membrane</location>
        <topology evidence="1">Multi-pass membrane protein</topology>
    </subcellularLocation>
</comment>
<keyword evidence="7" id="KW-1185">Reference proteome</keyword>
<dbReference type="GO" id="GO:0016020">
    <property type="term" value="C:membrane"/>
    <property type="evidence" value="ECO:0007669"/>
    <property type="project" value="UniProtKB-SubCell"/>
</dbReference>
<feature type="region of interest" description="Disordered" evidence="4">
    <location>
        <begin position="220"/>
        <end position="269"/>
    </location>
</feature>
<feature type="compositionally biased region" description="Basic and acidic residues" evidence="4">
    <location>
        <begin position="523"/>
        <end position="535"/>
    </location>
</feature>
<feature type="transmembrane region" description="Helical" evidence="5">
    <location>
        <begin position="89"/>
        <end position="105"/>
    </location>
</feature>
<feature type="compositionally biased region" description="Basic residues" evidence="4">
    <location>
        <begin position="230"/>
        <end position="244"/>
    </location>
</feature>
<feature type="transmembrane region" description="Helical" evidence="5">
    <location>
        <begin position="117"/>
        <end position="136"/>
    </location>
</feature>
<evidence type="ECO:0000256" key="2">
    <source>
        <dbReference type="ARBA" id="ARBA00022692"/>
    </source>
</evidence>
<evidence type="ECO:0000256" key="5">
    <source>
        <dbReference type="SAM" id="Phobius"/>
    </source>
</evidence>
<keyword evidence="6" id="KW-0808">Transferase</keyword>
<dbReference type="EC" id="2.4.1.16" evidence="6"/>
<feature type="compositionally biased region" description="Basic and acidic residues" evidence="4">
    <location>
        <begin position="585"/>
        <end position="598"/>
    </location>
</feature>
<dbReference type="Proteomes" id="UP000597762">
    <property type="component" value="Unassembled WGS sequence"/>
</dbReference>
<evidence type="ECO:0000256" key="3">
    <source>
        <dbReference type="ARBA" id="ARBA00023136"/>
    </source>
</evidence>
<protein>
    <submittedName>
        <fullName evidence="6">CHS1</fullName>
        <ecNumber evidence="6">2.4.1.16</ecNumber>
    </submittedName>
</protein>
<feature type="transmembrane region" description="Helical" evidence="5">
    <location>
        <begin position="30"/>
        <end position="49"/>
    </location>
</feature>
<feature type="compositionally biased region" description="Polar residues" evidence="4">
    <location>
        <begin position="599"/>
        <end position="610"/>
    </location>
</feature>
<keyword evidence="6" id="KW-0328">Glycosyltransferase</keyword>
<keyword evidence="5" id="KW-1133">Transmembrane helix</keyword>
<gene>
    <name evidence="6" type="ORF">SPHA_18494</name>
</gene>
<dbReference type="GO" id="GO:0004100">
    <property type="term" value="F:chitin synthase activity"/>
    <property type="evidence" value="ECO:0007669"/>
    <property type="project" value="UniProtKB-EC"/>
</dbReference>
<feature type="transmembrane region" description="Helical" evidence="5">
    <location>
        <begin position="339"/>
        <end position="360"/>
    </location>
</feature>
<feature type="compositionally biased region" description="Polar residues" evidence="4">
    <location>
        <begin position="569"/>
        <end position="580"/>
    </location>
</feature>
<comment type="caution">
    <text evidence="6">The sequence shown here is derived from an EMBL/GenBank/DDBJ whole genome shotgun (WGS) entry which is preliminary data.</text>
</comment>
<proteinExistence type="predicted"/>
<evidence type="ECO:0000256" key="1">
    <source>
        <dbReference type="ARBA" id="ARBA00004141"/>
    </source>
</evidence>
<reference evidence="6" key="1">
    <citation type="submission" date="2021-01" db="EMBL/GenBank/DDBJ databases">
        <authorList>
            <person name="Li R."/>
            <person name="Bekaert M."/>
        </authorList>
    </citation>
    <scope>NUCLEOTIDE SEQUENCE</scope>
    <source>
        <strain evidence="6">Farmed</strain>
    </source>
</reference>
<feature type="transmembrane region" description="Helical" evidence="5">
    <location>
        <begin position="380"/>
        <end position="401"/>
    </location>
</feature>
<dbReference type="AlphaFoldDB" id="A0A812BH33"/>
<dbReference type="OrthoDB" id="370884at2759"/>
<name>A0A812BH33_ACAPH</name>
<dbReference type="PANTHER" id="PTHR22914:SF42">
    <property type="entry name" value="CHITIN SYNTHASE"/>
    <property type="match status" value="1"/>
</dbReference>
<dbReference type="InterPro" id="IPR004835">
    <property type="entry name" value="Chitin_synth"/>
</dbReference>
<organism evidence="6 7">
    <name type="scientific">Acanthosepion pharaonis</name>
    <name type="common">Pharaoh cuttlefish</name>
    <name type="synonym">Sepia pharaonis</name>
    <dbReference type="NCBI Taxonomy" id="158019"/>
    <lineage>
        <taxon>Eukaryota</taxon>
        <taxon>Metazoa</taxon>
        <taxon>Spiralia</taxon>
        <taxon>Lophotrochozoa</taxon>
        <taxon>Mollusca</taxon>
        <taxon>Cephalopoda</taxon>
        <taxon>Coleoidea</taxon>
        <taxon>Decapodiformes</taxon>
        <taxon>Sepiida</taxon>
        <taxon>Sepiina</taxon>
        <taxon>Sepiidae</taxon>
        <taxon>Acanthosepion</taxon>
    </lineage>
</organism>
<evidence type="ECO:0000313" key="6">
    <source>
        <dbReference type="EMBL" id="CAE1232291.1"/>
    </source>
</evidence>
<dbReference type="GO" id="GO:0006031">
    <property type="term" value="P:chitin biosynthetic process"/>
    <property type="evidence" value="ECO:0007669"/>
    <property type="project" value="TreeGrafter"/>
</dbReference>
<feature type="transmembrane region" description="Helical" evidence="5">
    <location>
        <begin position="55"/>
        <end position="77"/>
    </location>
</feature>
<keyword evidence="2 5" id="KW-0812">Transmembrane</keyword>
<evidence type="ECO:0000256" key="4">
    <source>
        <dbReference type="SAM" id="MobiDB-lite"/>
    </source>
</evidence>
<feature type="region of interest" description="Disordered" evidence="4">
    <location>
        <begin position="523"/>
        <end position="610"/>
    </location>
</feature>
<feature type="transmembrane region" description="Helical" evidence="5">
    <location>
        <begin position="6"/>
        <end position="23"/>
    </location>
</feature>
<accession>A0A812BH33</accession>
<keyword evidence="3 5" id="KW-0472">Membrane</keyword>
<sequence length="610" mass="69040">MLSTTLGPATVLLMMAGAFNAVMHTSLWQSYLLAVGPTVVYLVMCFILKSDYQLTIGAILSAVYSLLMMSVIVGTMVQVVEDTFVSPNAIFLLILLAVFIISAMFHPQEFLCLLSGALYFLCIPSGYVLLIVYAMCNMHVVSWGTREKAAQVNRPDPEKEKVSPKSSLMSWLVRKEEEDTCCPSIVRFFRRLCGGRHNTDVNTEILRCVMEKLDKVEAGVKSVNTSTNGSRRRGSSSRSRRSRRSNIGNIEEEDMGNDESGDDTTSTDEDLELEEIRDPLVNPKWLEDVSLGNGEIKYLPEHEIGFWQQCIAKYLHPISVDKNHQAQVATDLKSMRNNVAFAFFMLNAFWMIIIFMLQSVKDKVSIPIPRPGQDPLPIEPLGLVFLVFFAFILILQFGAMLRHRYGTLLHILASTELRCCRKRYDPKKHIEEAVEYARVLQRLYGIDDDTDQDLDYSSSQDSKSNLHRSSALSDIDPLNCSGIFGSSGRGTTTTVLTNLDPLFPAVYDNMGYTASNGNLAFDERASSRRTDKDRGFGPSKRSRNRQKGRHTDKNSTLRRAFVRRYTRLMRQQSTPSQSISMKVDQANRRDRPSIRTQDETYTPQFNQLNR</sequence>
<dbReference type="GO" id="GO:0071944">
    <property type="term" value="C:cell periphery"/>
    <property type="evidence" value="ECO:0007669"/>
    <property type="project" value="TreeGrafter"/>
</dbReference>
<dbReference type="EMBL" id="CAHIKZ030000668">
    <property type="protein sequence ID" value="CAE1232291.1"/>
    <property type="molecule type" value="Genomic_DNA"/>
</dbReference>